<dbReference type="Gene3D" id="3.50.50.60">
    <property type="entry name" value="FAD/NAD(P)-binding domain"/>
    <property type="match status" value="1"/>
</dbReference>
<feature type="domain" description="Amine oxidase" evidence="1">
    <location>
        <begin position="13"/>
        <end position="190"/>
    </location>
</feature>
<protein>
    <submittedName>
        <fullName evidence="4">Protoporphyrinogen oxidase (PPO)</fullName>
    </submittedName>
</protein>
<keyword evidence="5" id="KW-1185">Reference proteome</keyword>
<evidence type="ECO:0000313" key="2">
    <source>
        <dbReference type="EMBL" id="CAI3984412.1"/>
    </source>
</evidence>
<dbReference type="InterPro" id="IPR036188">
    <property type="entry name" value="FAD/NAD-bd_sf"/>
</dbReference>
<reference evidence="3" key="2">
    <citation type="submission" date="2024-04" db="EMBL/GenBank/DDBJ databases">
        <authorList>
            <person name="Chen Y."/>
            <person name="Shah S."/>
            <person name="Dougan E. K."/>
            <person name="Thang M."/>
            <person name="Chan C."/>
        </authorList>
    </citation>
    <scope>NUCLEOTIDE SEQUENCE [LARGE SCALE GENOMIC DNA]</scope>
</reference>
<proteinExistence type="predicted"/>
<dbReference type="OrthoDB" id="419752at2759"/>
<dbReference type="EMBL" id="CAMXCT030000890">
    <property type="protein sequence ID" value="CAL4771724.1"/>
    <property type="molecule type" value="Genomic_DNA"/>
</dbReference>
<organism evidence="2">
    <name type="scientific">Cladocopium goreaui</name>
    <dbReference type="NCBI Taxonomy" id="2562237"/>
    <lineage>
        <taxon>Eukaryota</taxon>
        <taxon>Sar</taxon>
        <taxon>Alveolata</taxon>
        <taxon>Dinophyceae</taxon>
        <taxon>Suessiales</taxon>
        <taxon>Symbiodiniaceae</taxon>
        <taxon>Cladocopium</taxon>
    </lineage>
</organism>
<dbReference type="EMBL" id="CAMXCT020000890">
    <property type="protein sequence ID" value="CAL1137787.1"/>
    <property type="molecule type" value="Genomic_DNA"/>
</dbReference>
<dbReference type="PANTHER" id="PTHR42923:SF3">
    <property type="entry name" value="PROTOPORPHYRINOGEN OXIDASE"/>
    <property type="match status" value="1"/>
</dbReference>
<evidence type="ECO:0000259" key="1">
    <source>
        <dbReference type="Pfam" id="PF01593"/>
    </source>
</evidence>
<dbReference type="AlphaFoldDB" id="A0A9P1FS26"/>
<dbReference type="Proteomes" id="UP001152797">
    <property type="component" value="Unassembled WGS sequence"/>
</dbReference>
<dbReference type="GO" id="GO:0006783">
    <property type="term" value="P:heme biosynthetic process"/>
    <property type="evidence" value="ECO:0007669"/>
    <property type="project" value="TreeGrafter"/>
</dbReference>
<dbReference type="InterPro" id="IPR002937">
    <property type="entry name" value="Amino_oxidase"/>
</dbReference>
<evidence type="ECO:0000313" key="4">
    <source>
        <dbReference type="EMBL" id="CAL4771724.1"/>
    </source>
</evidence>
<reference evidence="2" key="1">
    <citation type="submission" date="2022-10" db="EMBL/GenBank/DDBJ databases">
        <authorList>
            <person name="Chen Y."/>
            <person name="Dougan E. K."/>
            <person name="Chan C."/>
            <person name="Rhodes N."/>
            <person name="Thang M."/>
        </authorList>
    </citation>
    <scope>NUCLEOTIDE SEQUENCE</scope>
</reference>
<comment type="caution">
    <text evidence="2">The sequence shown here is derived from an EMBL/GenBank/DDBJ whole genome shotgun (WGS) entry which is preliminary data.</text>
</comment>
<evidence type="ECO:0000313" key="5">
    <source>
        <dbReference type="Proteomes" id="UP001152797"/>
    </source>
</evidence>
<dbReference type="GO" id="GO:0004729">
    <property type="term" value="F:oxygen-dependent protoporphyrinogen oxidase activity"/>
    <property type="evidence" value="ECO:0007669"/>
    <property type="project" value="TreeGrafter"/>
</dbReference>
<accession>A0A9P1FS26</accession>
<dbReference type="PRINTS" id="PR00419">
    <property type="entry name" value="ADXRDTASE"/>
</dbReference>
<gene>
    <name evidence="2" type="ORF">C1SCF055_LOCUS11954</name>
</gene>
<name>A0A9P1FS26_9DINO</name>
<sequence>MAAPKFCIVGGGVSGLTCARLLQRSLPHAQVTVLEASERLGGLVRTSKGAKSQIFEDGFHSSILVNKNGREALGLIKLLKLEDEVIGANIEASARRHLLHRGSVRLVPGPHHVLLYGPALMAEPLWPRSKDADESVYDFVARRASKTLAKNLADPICRGQLAGDAKELSVRTCFPRLWHNERRFGSVFLGAALSTFLAYRHRSWMALDLLDRSAAFECFQSV</sequence>
<dbReference type="GO" id="GO:0005743">
    <property type="term" value="C:mitochondrial inner membrane"/>
    <property type="evidence" value="ECO:0007669"/>
    <property type="project" value="TreeGrafter"/>
</dbReference>
<dbReference type="Pfam" id="PF01593">
    <property type="entry name" value="Amino_oxidase"/>
    <property type="match status" value="1"/>
</dbReference>
<evidence type="ECO:0000313" key="3">
    <source>
        <dbReference type="EMBL" id="CAL1137787.1"/>
    </source>
</evidence>
<dbReference type="SUPFAM" id="SSF51905">
    <property type="entry name" value="FAD/NAD(P)-binding domain"/>
    <property type="match status" value="1"/>
</dbReference>
<dbReference type="PANTHER" id="PTHR42923">
    <property type="entry name" value="PROTOPORPHYRINOGEN OXIDASE"/>
    <property type="match status" value="1"/>
</dbReference>
<dbReference type="InterPro" id="IPR050464">
    <property type="entry name" value="Zeta_carotene_desat/Oxidored"/>
</dbReference>
<dbReference type="EMBL" id="CAMXCT010000890">
    <property type="protein sequence ID" value="CAI3984412.1"/>
    <property type="molecule type" value="Genomic_DNA"/>
</dbReference>